<feature type="region of interest" description="Disordered" evidence="1">
    <location>
        <begin position="1"/>
        <end position="26"/>
    </location>
</feature>
<evidence type="ECO:0000313" key="2">
    <source>
        <dbReference type="EMBL" id="OJD21490.1"/>
    </source>
</evidence>
<protein>
    <submittedName>
        <fullName evidence="2">Uncharacterized protein</fullName>
    </submittedName>
</protein>
<sequence length="129" mass="14825">MSQRPVENTRSYDPRSNLPLSPSSSLSSLSSLCPYLMNAVILRAHLHYLMTWTTGMRHQIVRRQTAAQPVRPTPKEPPHLSARRNAAFKLNKVIQTLQNNGWGISAFIEAWKDSRYTAKNRRYRTTKCT</sequence>
<dbReference type="AlphaFoldDB" id="A0A1J9Q017"/>
<comment type="caution">
    <text evidence="2">The sequence shown here is derived from an EMBL/GenBank/DDBJ whole genome shotgun (WGS) entry which is preliminary data.</text>
</comment>
<gene>
    <name evidence="2" type="ORF">ACJ73_07172</name>
</gene>
<feature type="non-terminal residue" evidence="2">
    <location>
        <position position="129"/>
    </location>
</feature>
<dbReference type="Proteomes" id="UP000242791">
    <property type="component" value="Unassembled WGS sequence"/>
</dbReference>
<dbReference type="VEuPathDB" id="FungiDB:ACJ73_07172"/>
<accession>A0A1J9Q017</accession>
<proteinExistence type="predicted"/>
<name>A0A1J9Q017_9EURO</name>
<organism evidence="2 3">
    <name type="scientific">Blastomyces percursus</name>
    <dbReference type="NCBI Taxonomy" id="1658174"/>
    <lineage>
        <taxon>Eukaryota</taxon>
        <taxon>Fungi</taxon>
        <taxon>Dikarya</taxon>
        <taxon>Ascomycota</taxon>
        <taxon>Pezizomycotina</taxon>
        <taxon>Eurotiomycetes</taxon>
        <taxon>Eurotiomycetidae</taxon>
        <taxon>Onygenales</taxon>
        <taxon>Ajellomycetaceae</taxon>
        <taxon>Blastomyces</taxon>
    </lineage>
</organism>
<keyword evidence="3" id="KW-1185">Reference proteome</keyword>
<evidence type="ECO:0000313" key="3">
    <source>
        <dbReference type="Proteomes" id="UP000242791"/>
    </source>
</evidence>
<dbReference type="EMBL" id="LGTZ01001395">
    <property type="protein sequence ID" value="OJD21490.1"/>
    <property type="molecule type" value="Genomic_DNA"/>
</dbReference>
<feature type="compositionally biased region" description="Polar residues" evidence="1">
    <location>
        <begin position="1"/>
        <end position="11"/>
    </location>
</feature>
<evidence type="ECO:0000256" key="1">
    <source>
        <dbReference type="SAM" id="MobiDB-lite"/>
    </source>
</evidence>
<reference evidence="2 3" key="1">
    <citation type="submission" date="2015-08" db="EMBL/GenBank/DDBJ databases">
        <title>Emmonsia species relationships and genome sequence.</title>
        <authorList>
            <person name="Cuomo C.A."/>
            <person name="Schwartz I.S."/>
            <person name="Kenyon C."/>
            <person name="De Hoog G.S."/>
            <person name="Govender N.P."/>
            <person name="Botha A."/>
            <person name="Moreno L."/>
            <person name="De Vries M."/>
            <person name="Munoz J.F."/>
            <person name="Stielow J.B."/>
        </authorList>
    </citation>
    <scope>NUCLEOTIDE SEQUENCE [LARGE SCALE GENOMIC DNA]</scope>
    <source>
        <strain evidence="2 3">EI222</strain>
    </source>
</reference>